<dbReference type="Pfam" id="PF00013">
    <property type="entry name" value="KH_1"/>
    <property type="match status" value="1"/>
</dbReference>
<sequence>MASIEKKSRENENEDVNEQMQTQRQQSGTIFEIFHRADMMKTTQEFPQAPSSDAGTCGTATADFTQPDGHDYWQARYQDQEHPGCDGMQIDSNQGDATTVNGTGGLDVDVDVAELGLKVGRASTAIEKSRSVRQKRAYTTTAGLGFGRDLTVSSMPMPQQQQQQQQQQTSDVGANMAELTGEFGRLGGVGRRVGGTGRHMHRMSHVVAEGGGGGSGSGGRYRSFSMVQPGGPAGPSAGYIKTQEISIPGDMVGCIIGKGGSRITEIRRISGARIAIAKASATDATADRLFTISGTPECNEKALYLLYGQLEAERERRLANAKLAADLETALGQI</sequence>
<keyword evidence="1" id="KW-0677">Repeat</keyword>
<dbReference type="InterPro" id="IPR049786">
    <property type="entry name" value="Rnc1_KH-I_3"/>
</dbReference>
<protein>
    <submittedName>
        <fullName evidence="5">RNA-binding protein rnc1</fullName>
    </submittedName>
</protein>
<name>A0A1R1PFJ4_ZANCU</name>
<evidence type="ECO:0000313" key="5">
    <source>
        <dbReference type="EMBL" id="OMH79741.1"/>
    </source>
</evidence>
<feature type="region of interest" description="Disordered" evidence="3">
    <location>
        <begin position="1"/>
        <end position="27"/>
    </location>
</feature>
<comment type="caution">
    <text evidence="5">The sequence shown here is derived from an EMBL/GenBank/DDBJ whole genome shotgun (WGS) entry which is preliminary data.</text>
</comment>
<dbReference type="SMART" id="SM00322">
    <property type="entry name" value="KH"/>
    <property type="match status" value="1"/>
</dbReference>
<proteinExistence type="predicted"/>
<dbReference type="AlphaFoldDB" id="A0A1R1PFJ4"/>
<dbReference type="GO" id="GO:0003723">
    <property type="term" value="F:RNA binding"/>
    <property type="evidence" value="ECO:0007669"/>
    <property type="project" value="UniProtKB-UniRule"/>
</dbReference>
<dbReference type="OrthoDB" id="1937934at2759"/>
<evidence type="ECO:0000256" key="3">
    <source>
        <dbReference type="SAM" id="MobiDB-lite"/>
    </source>
</evidence>
<dbReference type="InterPro" id="IPR004087">
    <property type="entry name" value="KH_dom"/>
</dbReference>
<evidence type="ECO:0000259" key="4">
    <source>
        <dbReference type="SMART" id="SM00322"/>
    </source>
</evidence>
<dbReference type="PANTHER" id="PTHR10288">
    <property type="entry name" value="KH DOMAIN CONTAINING RNA BINDING PROTEIN"/>
    <property type="match status" value="1"/>
</dbReference>
<accession>A0A1R1PFJ4</accession>
<gene>
    <name evidence="5" type="ORF">AX774_g6837</name>
</gene>
<dbReference type="SUPFAM" id="SSF54791">
    <property type="entry name" value="Eukaryotic type KH-domain (KH-domain type I)"/>
    <property type="match status" value="1"/>
</dbReference>
<dbReference type="Proteomes" id="UP000188320">
    <property type="component" value="Unassembled WGS sequence"/>
</dbReference>
<organism evidence="5 6">
    <name type="scientific">Zancudomyces culisetae</name>
    <name type="common">Gut fungus</name>
    <name type="synonym">Smittium culisetae</name>
    <dbReference type="NCBI Taxonomy" id="1213189"/>
    <lineage>
        <taxon>Eukaryota</taxon>
        <taxon>Fungi</taxon>
        <taxon>Fungi incertae sedis</taxon>
        <taxon>Zoopagomycota</taxon>
        <taxon>Kickxellomycotina</taxon>
        <taxon>Harpellomycetes</taxon>
        <taxon>Harpellales</taxon>
        <taxon>Legeriomycetaceae</taxon>
        <taxon>Zancudomyces</taxon>
    </lineage>
</organism>
<dbReference type="PROSITE" id="PS50084">
    <property type="entry name" value="KH_TYPE_1"/>
    <property type="match status" value="1"/>
</dbReference>
<dbReference type="EMBL" id="LSSK01001432">
    <property type="protein sequence ID" value="OMH79741.1"/>
    <property type="molecule type" value="Genomic_DNA"/>
</dbReference>
<feature type="domain" description="K Homology" evidence="4">
    <location>
        <begin position="239"/>
        <end position="311"/>
    </location>
</feature>
<feature type="compositionally biased region" description="Basic and acidic residues" evidence="3">
    <location>
        <begin position="1"/>
        <end position="11"/>
    </location>
</feature>
<dbReference type="InterPro" id="IPR036612">
    <property type="entry name" value="KH_dom_type_1_sf"/>
</dbReference>
<dbReference type="Gene3D" id="3.30.1370.10">
    <property type="entry name" value="K Homology domain, type 1"/>
    <property type="match status" value="1"/>
</dbReference>
<evidence type="ECO:0000313" key="6">
    <source>
        <dbReference type="Proteomes" id="UP000188320"/>
    </source>
</evidence>
<dbReference type="InterPro" id="IPR004088">
    <property type="entry name" value="KH_dom_type_1"/>
</dbReference>
<feature type="compositionally biased region" description="Polar residues" evidence="3">
    <location>
        <begin position="18"/>
        <end position="27"/>
    </location>
</feature>
<dbReference type="CDD" id="cd22457">
    <property type="entry name" value="KH-I_Rnc1_rpt3"/>
    <property type="match status" value="1"/>
</dbReference>
<evidence type="ECO:0000256" key="1">
    <source>
        <dbReference type="ARBA" id="ARBA00022737"/>
    </source>
</evidence>
<reference evidence="6" key="1">
    <citation type="submission" date="2017-01" db="EMBL/GenBank/DDBJ databases">
        <authorList>
            <person name="Wang Y."/>
            <person name="White M."/>
            <person name="Kvist S."/>
            <person name="Moncalvo J.-M."/>
        </authorList>
    </citation>
    <scope>NUCLEOTIDE SEQUENCE [LARGE SCALE GENOMIC DNA]</scope>
    <source>
        <strain evidence="6">COL-18-3</strain>
    </source>
</reference>
<keyword evidence="6" id="KW-1185">Reference proteome</keyword>
<evidence type="ECO:0000256" key="2">
    <source>
        <dbReference type="PROSITE-ProRule" id="PRU00117"/>
    </source>
</evidence>
<keyword evidence="2" id="KW-0694">RNA-binding</keyword>